<dbReference type="HOGENOM" id="CLU_432991_0_0_1"/>
<dbReference type="Pfam" id="PF25013">
    <property type="entry name" value="LRR_Zer-1"/>
    <property type="match status" value="1"/>
</dbReference>
<protein>
    <submittedName>
        <fullName evidence="5">Uncharacterized protein</fullName>
    </submittedName>
</protein>
<dbReference type="Proteomes" id="UP000015102">
    <property type="component" value="Unassembled WGS sequence"/>
</dbReference>
<dbReference type="InterPro" id="IPR016024">
    <property type="entry name" value="ARM-type_fold"/>
</dbReference>
<dbReference type="Gene3D" id="3.80.10.10">
    <property type="entry name" value="Ribonuclease Inhibitor"/>
    <property type="match status" value="1"/>
</dbReference>
<evidence type="ECO:0000256" key="1">
    <source>
        <dbReference type="ARBA" id="ARBA00022786"/>
    </source>
</evidence>
<dbReference type="InterPro" id="IPR055142">
    <property type="entry name" value="ZER1-like_C"/>
</dbReference>
<keyword evidence="1" id="KW-0833">Ubl conjugation pathway</keyword>
<dbReference type="InterPro" id="IPR051341">
    <property type="entry name" value="Zyg-11_UBL_adapter"/>
</dbReference>
<evidence type="ECO:0000259" key="3">
    <source>
        <dbReference type="Pfam" id="PF22964"/>
    </source>
</evidence>
<accession>T1GPQ1</accession>
<dbReference type="Gene3D" id="1.25.10.10">
    <property type="entry name" value="Leucine-rich Repeat Variant"/>
    <property type="match status" value="2"/>
</dbReference>
<dbReference type="InterPro" id="IPR032675">
    <property type="entry name" value="LRR_dom_sf"/>
</dbReference>
<evidence type="ECO:0000313" key="6">
    <source>
        <dbReference type="Proteomes" id="UP000015102"/>
    </source>
</evidence>
<dbReference type="SUPFAM" id="SSF48371">
    <property type="entry name" value="ARM repeat"/>
    <property type="match status" value="2"/>
</dbReference>
<sequence length="632" mass="72309">MVLLIQRKPKYSASNLYRILKTFHKNNKFFKLQVSYNAAGVLAHIASDGSRAWQIETPSREEVLHRMVNAIERWDLKSERNINYRSFEPILSLLKCYDTPQCQHWAVWCLTNLTEVYPEKYCILVIQEKGMDYLSELVEHPLPYDRIKELAQLVINRCLNYNVTPEIDGLVLVGVIMNPDMSLAHLKDLNYIDFTSCVLGNSTLESLTELPNLQTLILFSVWPISNHLPTICKIKTLHTLDISIVNQATGQGTYDQPDQKLEMLVLNLPNLTHLDISGTNLAGNGVARKVTTPEEKSKSIGSNFCVLSSDIPGLASRSQTPLQFLGLYQTEHYACKRHDIPAVEIAGEANEKQILTAAKYYHDRPIVLTKILNDLYHLFRFESCKEIYTALEGREKSKFGTTLKNHIITTLLNGMAVHITDDTMLRNGYLTLTQFSMPSDVLFEYERLIKILLHGVSKTEGFVQRIAIYLLNTLACQVDGRQKLVLGELGVISTMLNLIKNRLDRSMFDDVLEVAWSTMWNVTDETAINCKKFLEGQGMEYFLRCLKAFPEKEELLRNMMGLLGNVAEVKWLRPNLMTSEFIKVFSDLLDSISDGIEVSILNIDFVFIIFFFEIELIFFLDNNFTSFISFKF</sequence>
<dbReference type="EMBL" id="CAQQ02000712">
    <property type="status" value="NOT_ANNOTATED_CDS"/>
    <property type="molecule type" value="Genomic_DNA"/>
</dbReference>
<dbReference type="GO" id="GO:0031462">
    <property type="term" value="C:Cul2-RING ubiquitin ligase complex"/>
    <property type="evidence" value="ECO:0007669"/>
    <property type="project" value="TreeGrafter"/>
</dbReference>
<dbReference type="SUPFAM" id="SSF52047">
    <property type="entry name" value="RNI-like"/>
    <property type="match status" value="1"/>
</dbReference>
<dbReference type="STRING" id="36166.T1GPQ1"/>
<name>T1GPQ1_MEGSC</name>
<dbReference type="PANTHER" id="PTHR12904:SF23">
    <property type="entry name" value="PROTEIN ZER-1 HOMOLOG"/>
    <property type="match status" value="1"/>
</dbReference>
<feature type="transmembrane region" description="Helical" evidence="2">
    <location>
        <begin position="600"/>
        <end position="620"/>
    </location>
</feature>
<feature type="domain" description="Zer-1-like leucine-rich repeats region" evidence="4">
    <location>
        <begin position="182"/>
        <end position="330"/>
    </location>
</feature>
<reference evidence="5" key="2">
    <citation type="submission" date="2015-06" db="UniProtKB">
        <authorList>
            <consortium name="EnsemblMetazoa"/>
        </authorList>
    </citation>
    <scope>IDENTIFICATION</scope>
</reference>
<keyword evidence="6" id="KW-1185">Reference proteome</keyword>
<reference evidence="6" key="1">
    <citation type="submission" date="2013-02" db="EMBL/GenBank/DDBJ databases">
        <authorList>
            <person name="Hughes D."/>
        </authorList>
    </citation>
    <scope>NUCLEOTIDE SEQUENCE</scope>
    <source>
        <strain>Durham</strain>
        <strain evidence="6">NC isolate 2 -- Noor lab</strain>
    </source>
</reference>
<keyword evidence="2" id="KW-1133">Transmembrane helix</keyword>
<dbReference type="EnsemblMetazoa" id="MESCA005587-RA">
    <property type="protein sequence ID" value="MESCA005587-PA"/>
    <property type="gene ID" value="MESCA005587"/>
</dbReference>
<dbReference type="InterPro" id="IPR056845">
    <property type="entry name" value="LRR_Zer-1"/>
</dbReference>
<evidence type="ECO:0000259" key="4">
    <source>
        <dbReference type="Pfam" id="PF25013"/>
    </source>
</evidence>
<proteinExistence type="predicted"/>
<keyword evidence="2" id="KW-0472">Membrane</keyword>
<evidence type="ECO:0000256" key="2">
    <source>
        <dbReference type="SAM" id="Phobius"/>
    </source>
</evidence>
<keyword evidence="2" id="KW-0812">Transmembrane</keyword>
<dbReference type="InterPro" id="IPR011989">
    <property type="entry name" value="ARM-like"/>
</dbReference>
<dbReference type="AlphaFoldDB" id="T1GPQ1"/>
<evidence type="ECO:0000313" key="5">
    <source>
        <dbReference type="EnsemblMetazoa" id="MESCA005587-PA"/>
    </source>
</evidence>
<dbReference type="Pfam" id="PF22964">
    <property type="entry name" value="ZER1-like_2nd"/>
    <property type="match status" value="2"/>
</dbReference>
<dbReference type="EMBL" id="CAQQ02000711">
    <property type="status" value="NOT_ANNOTATED_CDS"/>
    <property type="molecule type" value="Genomic_DNA"/>
</dbReference>
<feature type="domain" description="Protein zer-1 homolog-like C-terminal" evidence="3">
    <location>
        <begin position="396"/>
        <end position="599"/>
    </location>
</feature>
<organism evidence="5 6">
    <name type="scientific">Megaselia scalaris</name>
    <name type="common">Humpbacked fly</name>
    <name type="synonym">Phora scalaris</name>
    <dbReference type="NCBI Taxonomy" id="36166"/>
    <lineage>
        <taxon>Eukaryota</taxon>
        <taxon>Metazoa</taxon>
        <taxon>Ecdysozoa</taxon>
        <taxon>Arthropoda</taxon>
        <taxon>Hexapoda</taxon>
        <taxon>Insecta</taxon>
        <taxon>Pterygota</taxon>
        <taxon>Neoptera</taxon>
        <taxon>Endopterygota</taxon>
        <taxon>Diptera</taxon>
        <taxon>Brachycera</taxon>
        <taxon>Muscomorpha</taxon>
        <taxon>Platypezoidea</taxon>
        <taxon>Phoridae</taxon>
        <taxon>Megaseliini</taxon>
        <taxon>Megaselia</taxon>
    </lineage>
</organism>
<dbReference type="PANTHER" id="PTHR12904">
    <property type="match status" value="1"/>
</dbReference>
<feature type="domain" description="Protein zer-1 homolog-like C-terminal" evidence="3">
    <location>
        <begin position="29"/>
        <end position="158"/>
    </location>
</feature>